<organism evidence="1 2">
    <name type="scientific">Microcystis wesenbergii Mw_QC_S_20081001_S30D</name>
    <dbReference type="NCBI Taxonomy" id="2486245"/>
    <lineage>
        <taxon>Bacteria</taxon>
        <taxon>Bacillati</taxon>
        <taxon>Cyanobacteriota</taxon>
        <taxon>Cyanophyceae</taxon>
        <taxon>Oscillatoriophycideae</taxon>
        <taxon>Chroococcales</taxon>
        <taxon>Microcystaceae</taxon>
        <taxon>Microcystis</taxon>
    </lineage>
</organism>
<sequence>MSKLFLYDPDSVTKDTLIIMGRKGYNCTELTEDSQFFWNTMNSLNNHSTFALLSHGDGNGPLPVRGTSGDDINLDDFSQVVSNKDLKLYLLSCHTGNDPCGTRLLDAGITFVAPKGAAEFRTAGTDTVTVMSKDGDTFPGWCGPLSPDRASKAIYLP</sequence>
<evidence type="ECO:0000313" key="1">
    <source>
        <dbReference type="EMBL" id="TRU92415.1"/>
    </source>
</evidence>
<dbReference type="EMBL" id="SFAT01000194">
    <property type="protein sequence ID" value="TRU92415.1"/>
    <property type="molecule type" value="Genomic_DNA"/>
</dbReference>
<evidence type="ECO:0000313" key="2">
    <source>
        <dbReference type="Proteomes" id="UP000320523"/>
    </source>
</evidence>
<accession>A0A552J9N4</accession>
<dbReference type="Proteomes" id="UP000320523">
    <property type="component" value="Unassembled WGS sequence"/>
</dbReference>
<evidence type="ECO:0008006" key="3">
    <source>
        <dbReference type="Google" id="ProtNLM"/>
    </source>
</evidence>
<dbReference type="AlphaFoldDB" id="A0A552J9N4"/>
<protein>
    <recommendedName>
        <fullName evidence="3">DUF4347 domain-containing protein</fullName>
    </recommendedName>
</protein>
<comment type="caution">
    <text evidence="1">The sequence shown here is derived from an EMBL/GenBank/DDBJ whole genome shotgun (WGS) entry which is preliminary data.</text>
</comment>
<proteinExistence type="predicted"/>
<reference evidence="1 2" key="1">
    <citation type="submission" date="2019-01" db="EMBL/GenBank/DDBJ databases">
        <title>Coherence of Microcystis species and biogeography revealed through population genomics.</title>
        <authorList>
            <person name="Perez-Carrascal O.M."/>
            <person name="Terrat Y."/>
            <person name="Giani A."/>
            <person name="Fortin N."/>
            <person name="Tromas N."/>
            <person name="Shapiro B.J."/>
        </authorList>
    </citation>
    <scope>NUCLEOTIDE SEQUENCE [LARGE SCALE GENOMIC DNA]</scope>
    <source>
        <strain evidence="1">Mw_QC_S_20081001_S30D</strain>
    </source>
</reference>
<gene>
    <name evidence="1" type="ORF">EWV75_20550</name>
</gene>
<name>A0A552J9N4_9CHRO</name>